<gene>
    <name evidence="1" type="ORF">O3303_01125</name>
</gene>
<protein>
    <recommendedName>
        <fullName evidence="3">Beta-lactamase-inhibitor-like PepSY-like domain-containing protein</fullName>
    </recommendedName>
</protein>
<dbReference type="RefSeq" id="WP_269560229.1">
    <property type="nucleotide sequence ID" value="NZ_CP114767.1"/>
</dbReference>
<evidence type="ECO:0008006" key="3">
    <source>
        <dbReference type="Google" id="ProtNLM"/>
    </source>
</evidence>
<keyword evidence="2" id="KW-1185">Reference proteome</keyword>
<organism evidence="1 2">
    <name type="scientific">Hymenobacter canadensis</name>
    <dbReference type="NCBI Taxonomy" id="2999067"/>
    <lineage>
        <taxon>Bacteria</taxon>
        <taxon>Pseudomonadati</taxon>
        <taxon>Bacteroidota</taxon>
        <taxon>Cytophagia</taxon>
        <taxon>Cytophagales</taxon>
        <taxon>Hymenobacteraceae</taxon>
        <taxon>Hymenobacter</taxon>
    </lineage>
</organism>
<evidence type="ECO:0000313" key="1">
    <source>
        <dbReference type="EMBL" id="WBA42171.1"/>
    </source>
</evidence>
<evidence type="ECO:0000313" key="2">
    <source>
        <dbReference type="Proteomes" id="UP001211005"/>
    </source>
</evidence>
<dbReference type="SUPFAM" id="SSF160574">
    <property type="entry name" value="BT0923-like"/>
    <property type="match status" value="1"/>
</dbReference>
<proteinExistence type="predicted"/>
<dbReference type="Gene3D" id="3.10.450.360">
    <property type="match status" value="1"/>
</dbReference>
<sequence length="185" mass="21522">MFEQPSADLAKWLFLMKRAFFLLFCCALMNQVSAQSYRAKNAMRTREVPVPAKVVKKFKRTYPDARIDSCRVYGDLEKGEEEYMFYSKQQNRVLNVAFDKNCQFAESETEVSIEELPLSLQQTIAKKSFQADSIGKAFKLIGKRRRNEVEYMLEWFINEKGHKLKSFMYFNAAGSLSRASVADSW</sequence>
<accession>A0ABY7LP18</accession>
<dbReference type="EMBL" id="CP114767">
    <property type="protein sequence ID" value="WBA42171.1"/>
    <property type="molecule type" value="Genomic_DNA"/>
</dbReference>
<dbReference type="Proteomes" id="UP001211005">
    <property type="component" value="Chromosome"/>
</dbReference>
<name>A0ABY7LP18_9BACT</name>
<reference evidence="1 2" key="1">
    <citation type="submission" date="2022-12" db="EMBL/GenBank/DDBJ databases">
        <title>Hymenobacter canadensis sp. nov. isolated from lake water of the Cambridge Bay, Canada.</title>
        <authorList>
            <person name="Kim W.H."/>
            <person name="Lee Y.M."/>
        </authorList>
    </citation>
    <scope>NUCLEOTIDE SEQUENCE [LARGE SCALE GENOMIC DNA]</scope>
    <source>
        <strain evidence="1 2">PAMC 29467</strain>
    </source>
</reference>